<dbReference type="Proteomes" id="UP000267081">
    <property type="component" value="Unassembled WGS sequence"/>
</dbReference>
<proteinExistence type="predicted"/>
<sequence>MTEAAPLRRIPDQARAALRAVLLAELTAARRRGQAAGCPPEVLTRVFEARRSRLAEDGRTAPPKSA</sequence>
<dbReference type="EMBL" id="RSEC01000060">
    <property type="protein sequence ID" value="RSD10479.1"/>
    <property type="molecule type" value="Genomic_DNA"/>
</dbReference>
<protein>
    <submittedName>
        <fullName evidence="1">Uncharacterized protein</fullName>
    </submittedName>
</protein>
<comment type="caution">
    <text evidence="1">The sequence shown here is derived from an EMBL/GenBank/DDBJ whole genome shotgun (WGS) entry which is preliminary data.</text>
</comment>
<dbReference type="RefSeq" id="WP_125314631.1">
    <property type="nucleotide sequence ID" value="NZ_RSEC01000060.1"/>
</dbReference>
<name>A0A3R9F429_9PSEU</name>
<evidence type="ECO:0000313" key="1">
    <source>
        <dbReference type="EMBL" id="RSD10479.1"/>
    </source>
</evidence>
<organism evidence="1 2">
    <name type="scientific">Amycolatopsis eburnea</name>
    <dbReference type="NCBI Taxonomy" id="2267691"/>
    <lineage>
        <taxon>Bacteria</taxon>
        <taxon>Bacillati</taxon>
        <taxon>Actinomycetota</taxon>
        <taxon>Actinomycetes</taxon>
        <taxon>Pseudonocardiales</taxon>
        <taxon>Pseudonocardiaceae</taxon>
        <taxon>Amycolatopsis</taxon>
    </lineage>
</organism>
<keyword evidence="2" id="KW-1185">Reference proteome</keyword>
<dbReference type="OrthoDB" id="10002399at2"/>
<gene>
    <name evidence="1" type="ORF">EIY87_37140</name>
</gene>
<evidence type="ECO:0000313" key="2">
    <source>
        <dbReference type="Proteomes" id="UP000267081"/>
    </source>
</evidence>
<accession>A0A3R9F429</accession>
<dbReference type="AlphaFoldDB" id="A0A3R9F429"/>
<reference evidence="1 2" key="1">
    <citation type="submission" date="2018-12" db="EMBL/GenBank/DDBJ databases">
        <title>Amycolatopsis eburnea sp. nov. actinomycete associate with arbuscular mycorrhiza fungal spore.</title>
        <authorList>
            <person name="Lumyong S."/>
            <person name="Chaiya L."/>
        </authorList>
    </citation>
    <scope>NUCLEOTIDE SEQUENCE [LARGE SCALE GENOMIC DNA]</scope>
    <source>
        <strain evidence="1 2">GLM-1</strain>
    </source>
</reference>